<proteinExistence type="inferred from homology"/>
<dbReference type="GO" id="GO:0016491">
    <property type="term" value="F:oxidoreductase activity"/>
    <property type="evidence" value="ECO:0007669"/>
    <property type="project" value="UniProtKB-KW"/>
</dbReference>
<accession>A0A423W509</accession>
<evidence type="ECO:0008006" key="6">
    <source>
        <dbReference type="Google" id="ProtNLM"/>
    </source>
</evidence>
<dbReference type="AlphaFoldDB" id="A0A423W509"/>
<evidence type="ECO:0000256" key="3">
    <source>
        <dbReference type="ARBA" id="ARBA00023002"/>
    </source>
</evidence>
<evidence type="ECO:0000313" key="5">
    <source>
        <dbReference type="Proteomes" id="UP000283895"/>
    </source>
</evidence>
<keyword evidence="2" id="KW-0521">NADP</keyword>
<name>A0A423W509_9PEZI</name>
<dbReference type="InterPro" id="IPR002347">
    <property type="entry name" value="SDR_fam"/>
</dbReference>
<sequence length="333" mass="36600">MAPSPSLKSSLTQLFPPKPKFTGNNLPDLKGKIYIVTGANTGTGKELTRLLYTKDAKVYMLARSEEKTNLAIADIQKAVPKSGGSLHFIKLDLADLSTIKQTIQSFLALESKLHVLFNNAGVLSGAKELVVTPQGHELHTGVNGLGTFLLSQLLTPTLIATARSEPPSTVRIVWTASSAAEIFAEEKIGVRPETLSVAAQEKRNGFQRYWFSKIANWAHATEYAQRHQADGVVSVSLNPGNLQSDLYRDQGFFFRILEKLMMYPPLNGAYTELFAGLSPEVNIENTGCWVIPFGRVYPIREDMVFATRTESEGGTGGNSKFWEWSEAQVAAYL</sequence>
<dbReference type="Proteomes" id="UP000283895">
    <property type="component" value="Unassembled WGS sequence"/>
</dbReference>
<gene>
    <name evidence="4" type="ORF">VMCG_07206</name>
</gene>
<dbReference type="PRINTS" id="PR00081">
    <property type="entry name" value="GDHRDH"/>
</dbReference>
<dbReference type="SUPFAM" id="SSF51735">
    <property type="entry name" value="NAD(P)-binding Rossmann-fold domains"/>
    <property type="match status" value="1"/>
</dbReference>
<reference evidence="4 5" key="1">
    <citation type="submission" date="2015-09" db="EMBL/GenBank/DDBJ databases">
        <title>Host preference determinants of Valsa canker pathogens revealed by comparative genomics.</title>
        <authorList>
            <person name="Yin Z."/>
            <person name="Huang L."/>
        </authorList>
    </citation>
    <scope>NUCLEOTIDE SEQUENCE [LARGE SCALE GENOMIC DNA]</scope>
    <source>
        <strain evidence="4 5">03-1</strain>
    </source>
</reference>
<evidence type="ECO:0000256" key="2">
    <source>
        <dbReference type="ARBA" id="ARBA00022857"/>
    </source>
</evidence>
<comment type="similarity">
    <text evidence="1">Belongs to the short-chain dehydrogenases/reductases (SDR) family.</text>
</comment>
<dbReference type="OrthoDB" id="191139at2759"/>
<dbReference type="Pfam" id="PF00106">
    <property type="entry name" value="adh_short"/>
    <property type="match status" value="1"/>
</dbReference>
<dbReference type="PANTHER" id="PTHR24320">
    <property type="entry name" value="RETINOL DEHYDROGENASE"/>
    <property type="match status" value="1"/>
</dbReference>
<dbReference type="EMBL" id="LKEA01000026">
    <property type="protein sequence ID" value="ROV98388.1"/>
    <property type="molecule type" value="Genomic_DNA"/>
</dbReference>
<keyword evidence="3" id="KW-0560">Oxidoreductase</keyword>
<dbReference type="PANTHER" id="PTHR24320:SF236">
    <property type="entry name" value="SHORT-CHAIN DEHYDROGENASE-RELATED"/>
    <property type="match status" value="1"/>
</dbReference>
<dbReference type="STRING" id="356882.A0A423W509"/>
<evidence type="ECO:0000256" key="1">
    <source>
        <dbReference type="ARBA" id="ARBA00006484"/>
    </source>
</evidence>
<evidence type="ECO:0000313" key="4">
    <source>
        <dbReference type="EMBL" id="ROV98388.1"/>
    </source>
</evidence>
<keyword evidence="5" id="KW-1185">Reference proteome</keyword>
<dbReference type="InterPro" id="IPR036291">
    <property type="entry name" value="NAD(P)-bd_dom_sf"/>
</dbReference>
<dbReference type="Gene3D" id="3.40.50.720">
    <property type="entry name" value="NAD(P)-binding Rossmann-like Domain"/>
    <property type="match status" value="1"/>
</dbReference>
<organism evidence="4 5">
    <name type="scientific">Cytospora schulzeri</name>
    <dbReference type="NCBI Taxonomy" id="448051"/>
    <lineage>
        <taxon>Eukaryota</taxon>
        <taxon>Fungi</taxon>
        <taxon>Dikarya</taxon>
        <taxon>Ascomycota</taxon>
        <taxon>Pezizomycotina</taxon>
        <taxon>Sordariomycetes</taxon>
        <taxon>Sordariomycetidae</taxon>
        <taxon>Diaporthales</taxon>
        <taxon>Cytosporaceae</taxon>
        <taxon>Cytospora</taxon>
    </lineage>
</organism>
<comment type="caution">
    <text evidence="4">The sequence shown here is derived from an EMBL/GenBank/DDBJ whole genome shotgun (WGS) entry which is preliminary data.</text>
</comment>
<protein>
    <recommendedName>
        <fullName evidence="6">Short-chain dehydrogenase</fullName>
    </recommendedName>
</protein>